<name>A0A917C4Z3_9HYPH</name>
<proteinExistence type="predicted"/>
<reference evidence="3" key="1">
    <citation type="journal article" date="2014" name="Int. J. Syst. Evol. Microbiol.">
        <title>Complete genome sequence of Corynebacterium casei LMG S-19264T (=DSM 44701T), isolated from a smear-ripened cheese.</title>
        <authorList>
            <consortium name="US DOE Joint Genome Institute (JGI-PGF)"/>
            <person name="Walter F."/>
            <person name="Albersmeier A."/>
            <person name="Kalinowski J."/>
            <person name="Ruckert C."/>
        </authorList>
    </citation>
    <scope>NUCLEOTIDE SEQUENCE</scope>
    <source>
        <strain evidence="3">CCM 7897</strain>
    </source>
</reference>
<protein>
    <recommendedName>
        <fullName evidence="5">Polyketide cyclase</fullName>
    </recommendedName>
</protein>
<evidence type="ECO:0000313" key="4">
    <source>
        <dbReference type="Proteomes" id="UP000606044"/>
    </source>
</evidence>
<evidence type="ECO:0008006" key="5">
    <source>
        <dbReference type="Google" id="ProtNLM"/>
    </source>
</evidence>
<keyword evidence="2" id="KW-0732">Signal</keyword>
<sequence>MPHPFSRPFRRIPSRASAVLAPLMLCGLLSTGALAQAPQASQSPAASQPPATSQRHLTAQEQRNKEIVLDFYEKGLNSKDFKAASVYLGTYIQHNPNAEDGPEGFRKFLEFLKEKFPQSHSRVTQVFVDGDFVILRLHALREPGTKGNAIVDIFRLKDGKIEEHWDSVQPIPETSKNTNTMF</sequence>
<dbReference type="EMBL" id="BMCT01000005">
    <property type="protein sequence ID" value="GGF72431.1"/>
    <property type="molecule type" value="Genomic_DNA"/>
</dbReference>
<organism evidence="3 4">
    <name type="scientific">Azorhizobium oxalatiphilum</name>
    <dbReference type="NCBI Taxonomy" id="980631"/>
    <lineage>
        <taxon>Bacteria</taxon>
        <taxon>Pseudomonadati</taxon>
        <taxon>Pseudomonadota</taxon>
        <taxon>Alphaproteobacteria</taxon>
        <taxon>Hyphomicrobiales</taxon>
        <taxon>Xanthobacteraceae</taxon>
        <taxon>Azorhizobium</taxon>
    </lineage>
</organism>
<gene>
    <name evidence="3" type="ORF">GCM10007301_35300</name>
</gene>
<dbReference type="AlphaFoldDB" id="A0A917C4Z3"/>
<reference evidence="3" key="2">
    <citation type="submission" date="2020-09" db="EMBL/GenBank/DDBJ databases">
        <authorList>
            <person name="Sun Q."/>
            <person name="Sedlacek I."/>
        </authorList>
    </citation>
    <scope>NUCLEOTIDE SEQUENCE</scope>
    <source>
        <strain evidence="3">CCM 7897</strain>
    </source>
</reference>
<feature type="signal peptide" evidence="2">
    <location>
        <begin position="1"/>
        <end position="35"/>
    </location>
</feature>
<dbReference type="GO" id="GO:0030638">
    <property type="term" value="P:polyketide metabolic process"/>
    <property type="evidence" value="ECO:0007669"/>
    <property type="project" value="InterPro"/>
</dbReference>
<feature type="chain" id="PRO_5037846856" description="Polyketide cyclase" evidence="2">
    <location>
        <begin position="36"/>
        <end position="182"/>
    </location>
</feature>
<comment type="caution">
    <text evidence="3">The sequence shown here is derived from an EMBL/GenBank/DDBJ whole genome shotgun (WGS) entry which is preliminary data.</text>
</comment>
<dbReference type="InterPro" id="IPR032710">
    <property type="entry name" value="NTF2-like_dom_sf"/>
</dbReference>
<dbReference type="PANTHER" id="PTHR38436">
    <property type="entry name" value="POLYKETIDE CYCLASE SNOAL-LIKE DOMAIN"/>
    <property type="match status" value="1"/>
</dbReference>
<dbReference type="Gene3D" id="3.10.450.50">
    <property type="match status" value="1"/>
</dbReference>
<dbReference type="PANTHER" id="PTHR38436:SF1">
    <property type="entry name" value="ESTER CYCLASE"/>
    <property type="match status" value="1"/>
</dbReference>
<dbReference type="RefSeq" id="WP_244644506.1">
    <property type="nucleotide sequence ID" value="NZ_BMCT01000005.1"/>
</dbReference>
<dbReference type="SUPFAM" id="SSF54427">
    <property type="entry name" value="NTF2-like"/>
    <property type="match status" value="1"/>
</dbReference>
<evidence type="ECO:0000256" key="2">
    <source>
        <dbReference type="SAM" id="SignalP"/>
    </source>
</evidence>
<dbReference type="Proteomes" id="UP000606044">
    <property type="component" value="Unassembled WGS sequence"/>
</dbReference>
<evidence type="ECO:0000313" key="3">
    <source>
        <dbReference type="EMBL" id="GGF72431.1"/>
    </source>
</evidence>
<dbReference type="Pfam" id="PF07366">
    <property type="entry name" value="SnoaL"/>
    <property type="match status" value="1"/>
</dbReference>
<dbReference type="InterPro" id="IPR009959">
    <property type="entry name" value="Cyclase_SnoaL-like"/>
</dbReference>
<evidence type="ECO:0000256" key="1">
    <source>
        <dbReference type="SAM" id="MobiDB-lite"/>
    </source>
</evidence>
<feature type="region of interest" description="Disordered" evidence="1">
    <location>
        <begin position="39"/>
        <end position="59"/>
    </location>
</feature>
<accession>A0A917C4Z3</accession>
<feature type="compositionally biased region" description="Low complexity" evidence="1">
    <location>
        <begin position="39"/>
        <end position="54"/>
    </location>
</feature>
<keyword evidence="4" id="KW-1185">Reference proteome</keyword>